<keyword evidence="4" id="KW-1185">Reference proteome</keyword>
<feature type="transmembrane region" description="Helical" evidence="1">
    <location>
        <begin position="7"/>
        <end position="26"/>
    </location>
</feature>
<dbReference type="Proteomes" id="UP000239203">
    <property type="component" value="Unassembled WGS sequence"/>
</dbReference>
<feature type="transmembrane region" description="Helical" evidence="1">
    <location>
        <begin position="138"/>
        <end position="156"/>
    </location>
</feature>
<dbReference type="EMBL" id="PTIX01000024">
    <property type="protein sequence ID" value="PPK63784.1"/>
    <property type="molecule type" value="Genomic_DNA"/>
</dbReference>
<dbReference type="OrthoDB" id="4655582at2"/>
<keyword evidence="1" id="KW-0812">Transmembrane</keyword>
<gene>
    <name evidence="3" type="ORF">CLV40_12424</name>
</gene>
<feature type="transmembrane region" description="Helical" evidence="1">
    <location>
        <begin position="38"/>
        <end position="60"/>
    </location>
</feature>
<evidence type="ECO:0000313" key="3">
    <source>
        <dbReference type="EMBL" id="PPK63784.1"/>
    </source>
</evidence>
<accession>A0A2S6GEX9</accession>
<reference evidence="3 4" key="1">
    <citation type="submission" date="2018-02" db="EMBL/GenBank/DDBJ databases">
        <title>Genomic Encyclopedia of Archaeal and Bacterial Type Strains, Phase II (KMG-II): from individual species to whole genera.</title>
        <authorList>
            <person name="Goeker M."/>
        </authorList>
    </citation>
    <scope>NUCLEOTIDE SEQUENCE [LARGE SCALE GENOMIC DNA]</scope>
    <source>
        <strain evidence="3 4">YU 961-1</strain>
    </source>
</reference>
<feature type="domain" description="DUF6777" evidence="2">
    <location>
        <begin position="201"/>
        <end position="284"/>
    </location>
</feature>
<dbReference type="AlphaFoldDB" id="A0A2S6GEX9"/>
<evidence type="ECO:0000256" key="1">
    <source>
        <dbReference type="SAM" id="Phobius"/>
    </source>
</evidence>
<protein>
    <recommendedName>
        <fullName evidence="2">DUF6777 domain-containing protein</fullName>
    </recommendedName>
</protein>
<proteinExistence type="predicted"/>
<dbReference type="InterPro" id="IPR046704">
    <property type="entry name" value="DUF6777"/>
</dbReference>
<dbReference type="Pfam" id="PF20568">
    <property type="entry name" value="DUF6777"/>
    <property type="match status" value="1"/>
</dbReference>
<sequence>MTGDAKTVSSAEPALVAIAFFLLPTMVDDSGDTHSGAWVASSGGWLTLLWLVPVAAIAMCVLRTRTVVVGSIAAACALGYIAGLEGITHPSGTLTLLDEGIPPSAGIGWGLPLIVGCLVVTLARCALRFGSPYRSGTLAGVALGTAVSLVLLVVTYEDGRGRAILLPSEPGLPSFQRGTSIPGDTQSLYLVPAKCDLTQPTMTPVALRTDTRVTAASSYQAVLQAGTPVLVDRRGIPRFRCSDGLSLEPPRGETKGYVTTPWADLTAVEVTPAEQDIAAFLLMGNGNLVRRTAGTSDSFPLVRGTAIPQGNYRTVGAISTCIAANCAKSQIAIFTLATTGCPNTCRIQVIDWTEGSRLRKTGDTWSSTDPLIRPPVCNGTPMTATLTTTVNVNTGTLVANTWAANDVEGDITLDARGANCDDMKVTWHYTGNLKP</sequence>
<evidence type="ECO:0000259" key="2">
    <source>
        <dbReference type="Pfam" id="PF20568"/>
    </source>
</evidence>
<name>A0A2S6GEX9_9PSEU</name>
<feature type="transmembrane region" description="Helical" evidence="1">
    <location>
        <begin position="107"/>
        <end position="126"/>
    </location>
</feature>
<feature type="transmembrane region" description="Helical" evidence="1">
    <location>
        <begin position="67"/>
        <end position="87"/>
    </location>
</feature>
<keyword evidence="1" id="KW-1133">Transmembrane helix</keyword>
<dbReference type="RefSeq" id="WP_146108295.1">
    <property type="nucleotide sequence ID" value="NZ_CP154825.1"/>
</dbReference>
<organism evidence="3 4">
    <name type="scientific">Actinokineospora auranticolor</name>
    <dbReference type="NCBI Taxonomy" id="155976"/>
    <lineage>
        <taxon>Bacteria</taxon>
        <taxon>Bacillati</taxon>
        <taxon>Actinomycetota</taxon>
        <taxon>Actinomycetes</taxon>
        <taxon>Pseudonocardiales</taxon>
        <taxon>Pseudonocardiaceae</taxon>
        <taxon>Actinokineospora</taxon>
    </lineage>
</organism>
<keyword evidence="1" id="KW-0472">Membrane</keyword>
<comment type="caution">
    <text evidence="3">The sequence shown here is derived from an EMBL/GenBank/DDBJ whole genome shotgun (WGS) entry which is preliminary data.</text>
</comment>
<evidence type="ECO:0000313" key="4">
    <source>
        <dbReference type="Proteomes" id="UP000239203"/>
    </source>
</evidence>